<name>A0ABT9ZVA3_9BACI</name>
<dbReference type="PANTHER" id="PTHR22911:SF137">
    <property type="entry name" value="SOLUTE CARRIER FAMILY 35 MEMBER G2-RELATED"/>
    <property type="match status" value="1"/>
</dbReference>
<organism evidence="10 11">
    <name type="scientific">Evansella vedderi</name>
    <dbReference type="NCBI Taxonomy" id="38282"/>
    <lineage>
        <taxon>Bacteria</taxon>
        <taxon>Bacillati</taxon>
        <taxon>Bacillota</taxon>
        <taxon>Bacilli</taxon>
        <taxon>Bacillales</taxon>
        <taxon>Bacillaceae</taxon>
        <taxon>Evansella</taxon>
    </lineage>
</organism>
<feature type="transmembrane region" description="Helical" evidence="8">
    <location>
        <begin position="111"/>
        <end position="128"/>
    </location>
</feature>
<evidence type="ECO:0000256" key="5">
    <source>
        <dbReference type="ARBA" id="ARBA00022692"/>
    </source>
</evidence>
<dbReference type="Pfam" id="PF00892">
    <property type="entry name" value="EamA"/>
    <property type="match status" value="1"/>
</dbReference>
<evidence type="ECO:0000256" key="7">
    <source>
        <dbReference type="ARBA" id="ARBA00023136"/>
    </source>
</evidence>
<feature type="transmembrane region" description="Helical" evidence="8">
    <location>
        <begin position="246"/>
        <end position="268"/>
    </location>
</feature>
<protein>
    <submittedName>
        <fullName evidence="10">Chloramphenicol-sensitive protein RarD</fullName>
    </submittedName>
</protein>
<comment type="similarity">
    <text evidence="2">Belongs to the EamA transporter family.</text>
</comment>
<evidence type="ECO:0000256" key="4">
    <source>
        <dbReference type="ARBA" id="ARBA00022475"/>
    </source>
</evidence>
<feature type="transmembrane region" description="Helical" evidence="8">
    <location>
        <begin position="12"/>
        <end position="30"/>
    </location>
</feature>
<dbReference type="InterPro" id="IPR037185">
    <property type="entry name" value="EmrE-like"/>
</dbReference>
<dbReference type="Proteomes" id="UP001230005">
    <property type="component" value="Unassembled WGS sequence"/>
</dbReference>
<evidence type="ECO:0000256" key="3">
    <source>
        <dbReference type="ARBA" id="ARBA00022448"/>
    </source>
</evidence>
<proteinExistence type="inferred from homology"/>
<dbReference type="InterPro" id="IPR000620">
    <property type="entry name" value="EamA_dom"/>
</dbReference>
<feature type="transmembrane region" description="Helical" evidence="8">
    <location>
        <begin position="218"/>
        <end position="239"/>
    </location>
</feature>
<reference evidence="10 11" key="1">
    <citation type="submission" date="2023-07" db="EMBL/GenBank/DDBJ databases">
        <title>Genomic Encyclopedia of Type Strains, Phase IV (KMG-IV): sequencing the most valuable type-strain genomes for metagenomic binning, comparative biology and taxonomic classification.</title>
        <authorList>
            <person name="Goeker M."/>
        </authorList>
    </citation>
    <scope>NUCLEOTIDE SEQUENCE [LARGE SCALE GENOMIC DNA]</scope>
    <source>
        <strain evidence="10 11">DSM 9768</strain>
    </source>
</reference>
<dbReference type="InterPro" id="IPR004626">
    <property type="entry name" value="RarD"/>
</dbReference>
<evidence type="ECO:0000256" key="2">
    <source>
        <dbReference type="ARBA" id="ARBA00007362"/>
    </source>
</evidence>
<dbReference type="RefSeq" id="WP_307326115.1">
    <property type="nucleotide sequence ID" value="NZ_JAUSUG010000009.1"/>
</dbReference>
<sequence length="324" mass="35919">MSDNTTNSLKWGILSGVGAYILWGALPIYWKMLDHVPSVEVLAHRVIWSCIFMIILLSFLRKSRDFMRDIQKMFQQPKILIGMICAALLISLNWGTYIWAVTNDFVLETSFGYYINPLVSVVLGVIFLKERLSRMQWFSVGLAALAVTILTVSLGSFPLVALTLALSFALYGLAKKLVDVGAMSSVAIEAMLVIPLAVGFLIFQHGLSSSMFYVDYSFTFWLLVGAGAATALPLMLFTAGAKRIPLSLIGFLQYIAPTMMLFLGVFLYGEAFTSVHLVAFSMIWAALVIFTVSRFRLARKMKAHAVEVAELPKTLRENKAKASV</sequence>
<dbReference type="NCBIfam" id="TIGR00688">
    <property type="entry name" value="rarD"/>
    <property type="match status" value="1"/>
</dbReference>
<dbReference type="SUPFAM" id="SSF103481">
    <property type="entry name" value="Multidrug resistance efflux transporter EmrE"/>
    <property type="match status" value="2"/>
</dbReference>
<evidence type="ECO:0000313" key="10">
    <source>
        <dbReference type="EMBL" id="MDQ0255171.1"/>
    </source>
</evidence>
<feature type="domain" description="EamA" evidence="9">
    <location>
        <begin position="11"/>
        <end position="151"/>
    </location>
</feature>
<keyword evidence="7 8" id="KW-0472">Membrane</keyword>
<feature type="transmembrane region" description="Helical" evidence="8">
    <location>
        <begin position="135"/>
        <end position="151"/>
    </location>
</feature>
<keyword evidence="11" id="KW-1185">Reference proteome</keyword>
<feature type="transmembrane region" description="Helical" evidence="8">
    <location>
        <begin position="80"/>
        <end position="99"/>
    </location>
</feature>
<dbReference type="PANTHER" id="PTHR22911">
    <property type="entry name" value="ACYL-MALONYL CONDENSING ENZYME-RELATED"/>
    <property type="match status" value="1"/>
</dbReference>
<evidence type="ECO:0000256" key="6">
    <source>
        <dbReference type="ARBA" id="ARBA00022989"/>
    </source>
</evidence>
<keyword evidence="5 8" id="KW-0812">Transmembrane</keyword>
<evidence type="ECO:0000313" key="11">
    <source>
        <dbReference type="Proteomes" id="UP001230005"/>
    </source>
</evidence>
<evidence type="ECO:0000259" key="9">
    <source>
        <dbReference type="Pfam" id="PF00892"/>
    </source>
</evidence>
<evidence type="ECO:0000256" key="8">
    <source>
        <dbReference type="SAM" id="Phobius"/>
    </source>
</evidence>
<feature type="transmembrane region" description="Helical" evidence="8">
    <location>
        <begin position="42"/>
        <end position="60"/>
    </location>
</feature>
<accession>A0ABT9ZVA3</accession>
<feature type="transmembrane region" description="Helical" evidence="8">
    <location>
        <begin position="186"/>
        <end position="206"/>
    </location>
</feature>
<evidence type="ECO:0000256" key="1">
    <source>
        <dbReference type="ARBA" id="ARBA00004651"/>
    </source>
</evidence>
<comment type="subcellular location">
    <subcellularLocation>
        <location evidence="1">Cell membrane</location>
        <topology evidence="1">Multi-pass membrane protein</topology>
    </subcellularLocation>
</comment>
<gene>
    <name evidence="10" type="ORF">J2S74_002553</name>
</gene>
<feature type="transmembrane region" description="Helical" evidence="8">
    <location>
        <begin position="157"/>
        <end position="174"/>
    </location>
</feature>
<feature type="transmembrane region" description="Helical" evidence="8">
    <location>
        <begin position="274"/>
        <end position="292"/>
    </location>
</feature>
<dbReference type="EMBL" id="JAUSUG010000009">
    <property type="protein sequence ID" value="MDQ0255171.1"/>
    <property type="molecule type" value="Genomic_DNA"/>
</dbReference>
<keyword evidence="6 8" id="KW-1133">Transmembrane helix</keyword>
<keyword evidence="3" id="KW-0813">Transport</keyword>
<comment type="caution">
    <text evidence="10">The sequence shown here is derived from an EMBL/GenBank/DDBJ whole genome shotgun (WGS) entry which is preliminary data.</text>
</comment>
<keyword evidence="4" id="KW-1003">Cell membrane</keyword>